<name>A0A263CXM5_9PSEU</name>
<dbReference type="InParanoid" id="A0A263CXM5"/>
<sequence>MTLLGQVVRHLAEATHILDFVSGQVDLNLGEASSSMTQAAHEANEAFEAASLLMNGAELDTSWSNYASRPKAVFARHRAAVAAGAQRLHPAPAPMIVQSEPSPVSHGELPPKPPNAARPKCGHPTKTTGKLCGNRVVVLEDGILATGCATHLPDAERPSYEQQKAQTDAWMDAAVHHQQSNKARMMADATALWLRRQARELGIDWDDFCDTIDVAANAITETSHDAADSGVADIDRWEACGSCAPHVADIVALASVGMQFLHTWATRQRPPRWADRSWPAGAWLLEVPPKGHAHRDELGLHLAASVLAEIATPTGDIANAVDAREREITDAMLGQFAHADTLRAPSEADEAPVPNVAPPRPGARPVNGKRSKKKRKQR</sequence>
<dbReference type="Proteomes" id="UP000242444">
    <property type="component" value="Unassembled WGS sequence"/>
</dbReference>
<evidence type="ECO:0000313" key="3">
    <source>
        <dbReference type="Proteomes" id="UP000242444"/>
    </source>
</evidence>
<evidence type="ECO:0000256" key="1">
    <source>
        <dbReference type="SAM" id="MobiDB-lite"/>
    </source>
</evidence>
<protein>
    <submittedName>
        <fullName evidence="2">Uncharacterized protein</fullName>
    </submittedName>
</protein>
<accession>A0A263CXM5</accession>
<dbReference type="AlphaFoldDB" id="A0A263CXM5"/>
<evidence type="ECO:0000313" key="2">
    <source>
        <dbReference type="EMBL" id="OZM70688.1"/>
    </source>
</evidence>
<feature type="region of interest" description="Disordered" evidence="1">
    <location>
        <begin position="100"/>
        <end position="122"/>
    </location>
</feature>
<comment type="caution">
    <text evidence="2">The sequence shown here is derived from an EMBL/GenBank/DDBJ whole genome shotgun (WGS) entry which is preliminary data.</text>
</comment>
<keyword evidence="3" id="KW-1185">Reference proteome</keyword>
<proteinExistence type="predicted"/>
<dbReference type="EMBL" id="NKYE01000018">
    <property type="protein sequence ID" value="OZM70688.1"/>
    <property type="molecule type" value="Genomic_DNA"/>
</dbReference>
<feature type="region of interest" description="Disordered" evidence="1">
    <location>
        <begin position="341"/>
        <end position="378"/>
    </location>
</feature>
<feature type="compositionally biased region" description="Basic residues" evidence="1">
    <location>
        <begin position="367"/>
        <end position="378"/>
    </location>
</feature>
<reference evidence="2 3" key="1">
    <citation type="submission" date="2017-07" db="EMBL/GenBank/DDBJ databases">
        <title>Amycolatopsis antarcticus sp. nov., isolated from the surface of an Antarcticus brown macroalga.</title>
        <authorList>
            <person name="Wang J."/>
            <person name="Leiva S."/>
            <person name="Huang J."/>
            <person name="Huang Y."/>
        </authorList>
    </citation>
    <scope>NUCLEOTIDE SEQUENCE [LARGE SCALE GENOMIC DNA]</scope>
    <source>
        <strain evidence="2 3">AU-G6</strain>
    </source>
</reference>
<gene>
    <name evidence="2" type="ORF">CFN78_23735</name>
</gene>
<organism evidence="2 3">
    <name type="scientific">Amycolatopsis antarctica</name>
    <dbReference type="NCBI Taxonomy" id="1854586"/>
    <lineage>
        <taxon>Bacteria</taxon>
        <taxon>Bacillati</taxon>
        <taxon>Actinomycetota</taxon>
        <taxon>Actinomycetes</taxon>
        <taxon>Pseudonocardiales</taxon>
        <taxon>Pseudonocardiaceae</taxon>
        <taxon>Amycolatopsis</taxon>
    </lineage>
</organism>